<dbReference type="AlphaFoldDB" id="A0A7S4HD45"/>
<evidence type="ECO:0000256" key="1">
    <source>
        <dbReference type="SAM" id="MobiDB-lite"/>
    </source>
</evidence>
<proteinExistence type="predicted"/>
<feature type="compositionally biased region" description="Basic and acidic residues" evidence="1">
    <location>
        <begin position="64"/>
        <end position="89"/>
    </location>
</feature>
<gene>
    <name evidence="2" type="ORF">CPOL0286_LOCUS838</name>
</gene>
<accession>A0A7S4HD45</accession>
<reference evidence="2" key="1">
    <citation type="submission" date="2021-01" db="EMBL/GenBank/DDBJ databases">
        <authorList>
            <person name="Corre E."/>
            <person name="Pelletier E."/>
            <person name="Niang G."/>
            <person name="Scheremetjew M."/>
            <person name="Finn R."/>
            <person name="Kale V."/>
            <person name="Holt S."/>
            <person name="Cochrane G."/>
            <person name="Meng A."/>
            <person name="Brown T."/>
            <person name="Cohen L."/>
        </authorList>
    </citation>
    <scope>NUCLEOTIDE SEQUENCE</scope>
    <source>
        <strain evidence="2">UIO037</strain>
    </source>
</reference>
<evidence type="ECO:0000313" key="2">
    <source>
        <dbReference type="EMBL" id="CAE2195485.1"/>
    </source>
</evidence>
<dbReference type="EMBL" id="HBKO01001700">
    <property type="protein sequence ID" value="CAE2195485.1"/>
    <property type="molecule type" value="Transcribed_RNA"/>
</dbReference>
<organism evidence="2">
    <name type="scientific">Prymnesium polylepis</name>
    <dbReference type="NCBI Taxonomy" id="72548"/>
    <lineage>
        <taxon>Eukaryota</taxon>
        <taxon>Haptista</taxon>
        <taxon>Haptophyta</taxon>
        <taxon>Prymnesiophyceae</taxon>
        <taxon>Prymnesiales</taxon>
        <taxon>Prymnesiaceae</taxon>
        <taxon>Prymnesium</taxon>
    </lineage>
</organism>
<feature type="compositionally biased region" description="Low complexity" evidence="1">
    <location>
        <begin position="91"/>
        <end position="101"/>
    </location>
</feature>
<feature type="region of interest" description="Disordered" evidence="1">
    <location>
        <begin position="64"/>
        <end position="101"/>
    </location>
</feature>
<name>A0A7S4HD45_9EUKA</name>
<protein>
    <submittedName>
        <fullName evidence="2">Uncharacterized protein</fullName>
    </submittedName>
</protein>
<sequence>MPEVRKLLKKLSDSAQKVHNEVQLRIKKAGAASDEGRKLYDEQRELEKAEAADEEMAEVMERVNEFEKRKASEDKEKERDAKRPAKPKEPPASASARRGRP</sequence>